<sequence length="147" mass="16893">MDGRNALVDLLHRSVALIISSTFFFSSSHTHILYYRHLFLTSCVYFTMSLHALVFVSFVFFFSLGVRFFPPSSKLLIPIFMYSGEERGGQGRAGVWRGEERGEEIIEQDCSEMEGRSEIRCCMMGKEIKIKRREFVDAEERGVKGEA</sequence>
<protein>
    <recommendedName>
        <fullName evidence="4">Transmembrane protein</fullName>
    </recommendedName>
</protein>
<evidence type="ECO:0000256" key="1">
    <source>
        <dbReference type="SAM" id="Phobius"/>
    </source>
</evidence>
<dbReference type="AlphaFoldDB" id="A0A9X0AWU0"/>
<comment type="caution">
    <text evidence="2">The sequence shown here is derived from an EMBL/GenBank/DDBJ whole genome shotgun (WGS) entry which is preliminary data.</text>
</comment>
<evidence type="ECO:0000313" key="3">
    <source>
        <dbReference type="Proteomes" id="UP001152300"/>
    </source>
</evidence>
<keyword evidence="1" id="KW-0812">Transmembrane</keyword>
<evidence type="ECO:0000313" key="2">
    <source>
        <dbReference type="EMBL" id="KAJ8070407.1"/>
    </source>
</evidence>
<dbReference type="EMBL" id="JAPEIS010000001">
    <property type="protein sequence ID" value="KAJ8070407.1"/>
    <property type="molecule type" value="Genomic_DNA"/>
</dbReference>
<feature type="transmembrane region" description="Helical" evidence="1">
    <location>
        <begin position="38"/>
        <end position="64"/>
    </location>
</feature>
<name>A0A9X0AWU0_9HELO</name>
<gene>
    <name evidence="2" type="ORF">OCU04_000781</name>
</gene>
<organism evidence="2 3">
    <name type="scientific">Sclerotinia nivalis</name>
    <dbReference type="NCBI Taxonomy" id="352851"/>
    <lineage>
        <taxon>Eukaryota</taxon>
        <taxon>Fungi</taxon>
        <taxon>Dikarya</taxon>
        <taxon>Ascomycota</taxon>
        <taxon>Pezizomycotina</taxon>
        <taxon>Leotiomycetes</taxon>
        <taxon>Helotiales</taxon>
        <taxon>Sclerotiniaceae</taxon>
        <taxon>Sclerotinia</taxon>
    </lineage>
</organism>
<keyword evidence="1" id="KW-0472">Membrane</keyword>
<proteinExistence type="predicted"/>
<accession>A0A9X0AWU0</accession>
<feature type="transmembrane region" description="Helical" evidence="1">
    <location>
        <begin position="6"/>
        <end position="26"/>
    </location>
</feature>
<evidence type="ECO:0008006" key="4">
    <source>
        <dbReference type="Google" id="ProtNLM"/>
    </source>
</evidence>
<dbReference type="Proteomes" id="UP001152300">
    <property type="component" value="Unassembled WGS sequence"/>
</dbReference>
<reference evidence="2" key="1">
    <citation type="submission" date="2022-11" db="EMBL/GenBank/DDBJ databases">
        <title>Genome Resource of Sclerotinia nivalis Strain SnTB1, a Plant Pathogen Isolated from American Ginseng.</title>
        <authorList>
            <person name="Fan S."/>
        </authorList>
    </citation>
    <scope>NUCLEOTIDE SEQUENCE</scope>
    <source>
        <strain evidence="2">SnTB1</strain>
    </source>
</reference>
<keyword evidence="1" id="KW-1133">Transmembrane helix</keyword>
<keyword evidence="3" id="KW-1185">Reference proteome</keyword>